<evidence type="ECO:0000259" key="1">
    <source>
        <dbReference type="Pfam" id="PF01878"/>
    </source>
</evidence>
<evidence type="ECO:0000313" key="4">
    <source>
        <dbReference type="Proteomes" id="UP000514509"/>
    </source>
</evidence>
<gene>
    <name evidence="3" type="ORF">HUW48_21895</name>
</gene>
<dbReference type="EMBL" id="CP055153">
    <property type="protein sequence ID" value="QMU30509.1"/>
    <property type="molecule type" value="Genomic_DNA"/>
</dbReference>
<dbReference type="GO" id="GO:0005524">
    <property type="term" value="F:ATP binding"/>
    <property type="evidence" value="ECO:0007669"/>
    <property type="project" value="InterPro"/>
</dbReference>
<dbReference type="REBASE" id="436088">
    <property type="entry name" value="Asp8001McrBCP"/>
</dbReference>
<feature type="domain" description="EVE" evidence="1">
    <location>
        <begin position="222"/>
        <end position="351"/>
    </location>
</feature>
<dbReference type="PANTHER" id="PTHR37291:SF1">
    <property type="entry name" value="TYPE IV METHYL-DIRECTED RESTRICTION ENZYME ECOKMCRB SUBUNIT"/>
    <property type="match status" value="1"/>
</dbReference>
<evidence type="ECO:0000259" key="2">
    <source>
        <dbReference type="Pfam" id="PF07728"/>
    </source>
</evidence>
<evidence type="ECO:0000313" key="3">
    <source>
        <dbReference type="EMBL" id="QMU30509.1"/>
    </source>
</evidence>
<proteinExistence type="predicted"/>
<dbReference type="InterPro" id="IPR002740">
    <property type="entry name" value="EVE_domain"/>
</dbReference>
<dbReference type="KEGG" id="add:HUW48_21895"/>
<reference evidence="3 4" key="1">
    <citation type="submission" date="2020-06" db="EMBL/GenBank/DDBJ databases">
        <authorList>
            <person name="Hwang Y.J."/>
        </authorList>
    </citation>
    <scope>NUCLEOTIDE SEQUENCE [LARGE SCALE GENOMIC DNA]</scope>
    <source>
        <strain evidence="3 4">KUDC8001</strain>
    </source>
</reference>
<organism evidence="3 4">
    <name type="scientific">Adhaeribacter radiodurans</name>
    <dbReference type="NCBI Taxonomy" id="2745197"/>
    <lineage>
        <taxon>Bacteria</taxon>
        <taxon>Pseudomonadati</taxon>
        <taxon>Bacteroidota</taxon>
        <taxon>Cytophagia</taxon>
        <taxon>Cytophagales</taxon>
        <taxon>Hymenobacteraceae</taxon>
        <taxon>Adhaeribacter</taxon>
    </lineage>
</organism>
<dbReference type="AlphaFoldDB" id="A0A7L7LDN0"/>
<dbReference type="SUPFAM" id="SSF52540">
    <property type="entry name" value="P-loop containing nucleoside triphosphate hydrolases"/>
    <property type="match status" value="1"/>
</dbReference>
<accession>A0A7L7LDN0</accession>
<dbReference type="RefSeq" id="WP_182412956.1">
    <property type="nucleotide sequence ID" value="NZ_CP055153.1"/>
</dbReference>
<dbReference type="GO" id="GO:0016887">
    <property type="term" value="F:ATP hydrolysis activity"/>
    <property type="evidence" value="ECO:0007669"/>
    <property type="project" value="InterPro"/>
</dbReference>
<dbReference type="Pfam" id="PF07728">
    <property type="entry name" value="AAA_5"/>
    <property type="match status" value="1"/>
</dbReference>
<dbReference type="Gene3D" id="3.40.50.300">
    <property type="entry name" value="P-loop containing nucleotide triphosphate hydrolases"/>
    <property type="match status" value="1"/>
</dbReference>
<dbReference type="InterPro" id="IPR027417">
    <property type="entry name" value="P-loop_NTPase"/>
</dbReference>
<dbReference type="PANTHER" id="PTHR37291">
    <property type="entry name" value="5-METHYLCYTOSINE-SPECIFIC RESTRICTION ENZYME B"/>
    <property type="match status" value="1"/>
</dbReference>
<protein>
    <submittedName>
        <fullName evidence="3">EVE domain-containing protein</fullName>
    </submittedName>
</protein>
<dbReference type="SUPFAM" id="SSF88697">
    <property type="entry name" value="PUA domain-like"/>
    <property type="match status" value="1"/>
</dbReference>
<reference evidence="3 4" key="2">
    <citation type="submission" date="2020-08" db="EMBL/GenBank/DDBJ databases">
        <title>Adhaeribacter dokdonensis sp. nov., isolated from the rhizosphere of Elymus tsukushiensis, a plant native to the Dokdo Islands, Republic of Korea.</title>
        <authorList>
            <person name="Ghim S.Y."/>
        </authorList>
    </citation>
    <scope>NUCLEOTIDE SEQUENCE [LARGE SCALE GENOMIC DNA]</scope>
    <source>
        <strain evidence="3 4">KUDC8001</strain>
    </source>
</reference>
<keyword evidence="4" id="KW-1185">Reference proteome</keyword>
<dbReference type="InterPro" id="IPR015947">
    <property type="entry name" value="PUA-like_sf"/>
</dbReference>
<sequence>MQYYNLQRLVFDHLSKKHQEDNSFTFSVRRKFSPGKENNYFIGTEKTGYFGFTFWLFPCYYPGAAIDATLFVFDRIKDDSFRLFFQFFTSRNPKDEPNEATLALEPEIYKRAIEAGLNVYRNSAEKKMAHTNIYKKDAIPFEEMEAILDEFISEIRSIMEPSIQVVKRKYPNWNDGTITKQAFDKNVKNLLSKINQPVSEVGNLPVVNEDTQEAPTKPNNINYWWLNCNPSMWKIEDFEVGQEQTYTTHNSKGNKRNVYKNFTQVQPGDLLIGYESTPTKRIKAILEITQGAHMDDDEGEVVDFKIVSFVPNQADWLQLKELPELANSQIMRNNQGSLFELTPEEYLAIYTLTQKSPGAKADTYTLEEADKELFIDKTTIQQIQASLKRKKNIILQGAPGVGKTFFAKRLAYLQMGKKDNSRVEMIQFHQSYGYEDFIRGFRPNEEGKFTLTNGVFYDFCRRASNDAGHDYFFIIDEINRGNLSKIFGELLMLIEQDKRGKNFAIPLTYRKEGEEKFFVPENVYIIGTLNTADRSLALVDYALRRRFTFWDIEPRYEDKFTNHLQQHAITDDLATAIAQNLTTLNCKIKEDKDLGVGFMVGHSYFCNIPKDKFEATSWYKEIVDQEIIPLLKEYWYDNHAKVQEARTLLSLI</sequence>
<dbReference type="InterPro" id="IPR052934">
    <property type="entry name" value="Methyl-DNA_Rec/Restrict_Enz"/>
</dbReference>
<dbReference type="Pfam" id="PF01878">
    <property type="entry name" value="EVE"/>
    <property type="match status" value="1"/>
</dbReference>
<dbReference type="InterPro" id="IPR011704">
    <property type="entry name" value="ATPase_dyneun-rel_AAA"/>
</dbReference>
<dbReference type="Proteomes" id="UP000514509">
    <property type="component" value="Chromosome"/>
</dbReference>
<dbReference type="Gene3D" id="3.10.590.10">
    <property type="entry name" value="ph1033 like domains"/>
    <property type="match status" value="1"/>
</dbReference>
<dbReference type="CDD" id="cd00009">
    <property type="entry name" value="AAA"/>
    <property type="match status" value="1"/>
</dbReference>
<feature type="domain" description="ATPase dynein-related AAA" evidence="2">
    <location>
        <begin position="392"/>
        <end position="547"/>
    </location>
</feature>
<name>A0A7L7LDN0_9BACT</name>